<gene>
    <name evidence="1" type="ORF">UFOVP605_17</name>
</gene>
<organism evidence="1">
    <name type="scientific">uncultured Caudovirales phage</name>
    <dbReference type="NCBI Taxonomy" id="2100421"/>
    <lineage>
        <taxon>Viruses</taxon>
        <taxon>Duplodnaviria</taxon>
        <taxon>Heunggongvirae</taxon>
        <taxon>Uroviricota</taxon>
        <taxon>Caudoviricetes</taxon>
        <taxon>Peduoviridae</taxon>
        <taxon>Maltschvirus</taxon>
        <taxon>Maltschvirus maltsch</taxon>
    </lineage>
</organism>
<accession>A0A6J5N613</accession>
<dbReference type="EMBL" id="LR796592">
    <property type="protein sequence ID" value="CAB4152640.1"/>
    <property type="molecule type" value="Genomic_DNA"/>
</dbReference>
<protein>
    <submittedName>
        <fullName evidence="1">Uncharacterized protein</fullName>
    </submittedName>
</protein>
<evidence type="ECO:0000313" key="1">
    <source>
        <dbReference type="EMBL" id="CAB4152640.1"/>
    </source>
</evidence>
<proteinExistence type="predicted"/>
<reference evidence="1" key="1">
    <citation type="submission" date="2020-04" db="EMBL/GenBank/DDBJ databases">
        <authorList>
            <person name="Chiriac C."/>
            <person name="Salcher M."/>
            <person name="Ghai R."/>
            <person name="Kavagutti S V."/>
        </authorList>
    </citation>
    <scope>NUCLEOTIDE SEQUENCE</scope>
</reference>
<sequence>MNYQDKRATNRLDADLLGTDAMLKDWAEQMLQHQEAMPDWWKAMNGILILEKEHKAELTDDALLVGWALQQIKPIERAVLISFYTRTEAPEKLARKLGLAEGRYRTTLRHSRWRIHDLLALRMQFTGFDARNS</sequence>
<name>A0A6J5N613_9CAUD</name>